<evidence type="ECO:0000259" key="3">
    <source>
        <dbReference type="Pfam" id="PF08719"/>
    </source>
</evidence>
<dbReference type="InterPro" id="IPR012816">
    <property type="entry name" value="NADAR"/>
</dbReference>
<dbReference type="Proteomes" id="UP001595939">
    <property type="component" value="Unassembled WGS sequence"/>
</dbReference>
<proteinExistence type="predicted"/>
<keyword evidence="5" id="KW-1185">Reference proteome</keyword>
<evidence type="ECO:0000256" key="2">
    <source>
        <dbReference type="ARBA" id="ARBA00000751"/>
    </source>
</evidence>
<dbReference type="Pfam" id="PF08719">
    <property type="entry name" value="NADAR"/>
    <property type="match status" value="1"/>
</dbReference>
<evidence type="ECO:0000313" key="5">
    <source>
        <dbReference type="Proteomes" id="UP001595939"/>
    </source>
</evidence>
<protein>
    <submittedName>
        <fullName evidence="4">NADAR family protein</fullName>
    </submittedName>
</protein>
<organism evidence="4 5">
    <name type="scientific">Deinococcus sonorensis</name>
    <dbReference type="NCBI Taxonomy" id="309891"/>
    <lineage>
        <taxon>Bacteria</taxon>
        <taxon>Thermotogati</taxon>
        <taxon>Deinococcota</taxon>
        <taxon>Deinococci</taxon>
        <taxon>Deinococcales</taxon>
        <taxon>Deinococcaceae</taxon>
        <taxon>Deinococcus</taxon>
    </lineage>
</organism>
<comment type="catalytic activity">
    <reaction evidence="2">
        <text>2,5-diamino-6-hydroxy-4-(5-phosphoribosylamino)-pyrimidine + H2O = 2,5,6-triamino-4-hydroxypyrimidine + D-ribose 5-phosphate</text>
        <dbReference type="Rhea" id="RHEA:23436"/>
        <dbReference type="ChEBI" id="CHEBI:15377"/>
        <dbReference type="ChEBI" id="CHEBI:58614"/>
        <dbReference type="ChEBI" id="CHEBI:78346"/>
        <dbReference type="ChEBI" id="CHEBI:137796"/>
    </reaction>
</comment>
<dbReference type="NCBIfam" id="TIGR02464">
    <property type="entry name" value="ribofla_fusion"/>
    <property type="match status" value="1"/>
</dbReference>
<gene>
    <name evidence="4" type="ORF">ACFO0P_07805</name>
</gene>
<dbReference type="Gene3D" id="1.10.357.40">
    <property type="entry name" value="YbiA-like"/>
    <property type="match status" value="1"/>
</dbReference>
<name>A0ABV8Y5Z9_9DEIO</name>
<comment type="catalytic activity">
    <reaction evidence="1">
        <text>5-amino-6-(5-phospho-D-ribosylamino)uracil + H2O = 5,6-diaminouracil + D-ribose 5-phosphate</text>
        <dbReference type="Rhea" id="RHEA:55020"/>
        <dbReference type="ChEBI" id="CHEBI:15377"/>
        <dbReference type="ChEBI" id="CHEBI:46252"/>
        <dbReference type="ChEBI" id="CHEBI:58453"/>
        <dbReference type="ChEBI" id="CHEBI:78346"/>
    </reaction>
</comment>
<feature type="domain" description="NADAR" evidence="3">
    <location>
        <begin position="22"/>
        <end position="150"/>
    </location>
</feature>
<evidence type="ECO:0000313" key="4">
    <source>
        <dbReference type="EMBL" id="MFC4453669.1"/>
    </source>
</evidence>
<dbReference type="RefSeq" id="WP_380129740.1">
    <property type="nucleotide sequence ID" value="NZ_JBHSEG010000002.1"/>
</dbReference>
<sequence length="155" mass="17632">MPFVDDPQPRCHFYPSVFRDGDELFHTAEQYIMYRKAVLFGDLVTAQRVLAARTPGECKRLGRVVRPYDDAVWCAVRLNVAVDACRLKFSQHKKCRAALLATGERLLVEASPSDRVWGIGIAEQDALAYRHQWDQNLLGQALMQVRATLRQETNG</sequence>
<comment type="caution">
    <text evidence="4">The sequence shown here is derived from an EMBL/GenBank/DDBJ whole genome shotgun (WGS) entry which is preliminary data.</text>
</comment>
<reference evidence="5" key="1">
    <citation type="journal article" date="2019" name="Int. J. Syst. Evol. Microbiol.">
        <title>The Global Catalogue of Microorganisms (GCM) 10K type strain sequencing project: providing services to taxonomists for standard genome sequencing and annotation.</title>
        <authorList>
            <consortium name="The Broad Institute Genomics Platform"/>
            <consortium name="The Broad Institute Genome Sequencing Center for Infectious Disease"/>
            <person name="Wu L."/>
            <person name="Ma J."/>
        </authorList>
    </citation>
    <scope>NUCLEOTIDE SEQUENCE [LARGE SCALE GENOMIC DNA]</scope>
    <source>
        <strain evidence="5">CCUG 39970</strain>
    </source>
</reference>
<evidence type="ECO:0000256" key="1">
    <source>
        <dbReference type="ARBA" id="ARBA00000022"/>
    </source>
</evidence>
<dbReference type="EMBL" id="JBHSEG010000002">
    <property type="protein sequence ID" value="MFC4453669.1"/>
    <property type="molecule type" value="Genomic_DNA"/>
</dbReference>
<dbReference type="CDD" id="cd15457">
    <property type="entry name" value="NADAR"/>
    <property type="match status" value="1"/>
</dbReference>
<accession>A0ABV8Y5Z9</accession>
<dbReference type="SUPFAM" id="SSF143990">
    <property type="entry name" value="YbiA-like"/>
    <property type="match status" value="1"/>
</dbReference>
<dbReference type="InterPro" id="IPR037238">
    <property type="entry name" value="YbiA-like_sf"/>
</dbReference>